<name>A0A9Q0JH63_9ROSI</name>
<dbReference type="Proteomes" id="UP001141552">
    <property type="component" value="Unassembled WGS sequence"/>
</dbReference>
<keyword evidence="2 4" id="KW-0863">Zinc-finger</keyword>
<keyword evidence="9" id="KW-1185">Reference proteome</keyword>
<dbReference type="Gene3D" id="3.30.40.10">
    <property type="entry name" value="Zinc/RING finger domain, C3HC4 (zinc finger)"/>
    <property type="match status" value="1"/>
</dbReference>
<evidence type="ECO:0000256" key="2">
    <source>
        <dbReference type="ARBA" id="ARBA00022771"/>
    </source>
</evidence>
<dbReference type="EMBL" id="JAKUCV010002912">
    <property type="protein sequence ID" value="KAJ4840962.1"/>
    <property type="molecule type" value="Genomic_DNA"/>
</dbReference>
<evidence type="ECO:0000256" key="1">
    <source>
        <dbReference type="ARBA" id="ARBA00022723"/>
    </source>
</evidence>
<reference evidence="8" key="2">
    <citation type="journal article" date="2023" name="Plants (Basel)">
        <title>Annotation of the Turnera subulata (Passifloraceae) Draft Genome Reveals the S-Locus Evolved after the Divergence of Turneroideae from Passifloroideae in a Stepwise Manner.</title>
        <authorList>
            <person name="Henning P.M."/>
            <person name="Roalson E.H."/>
            <person name="Mir W."/>
            <person name="McCubbin A.G."/>
            <person name="Shore J.S."/>
        </authorList>
    </citation>
    <scope>NUCLEOTIDE SEQUENCE</scope>
    <source>
        <strain evidence="8">F60SS</strain>
    </source>
</reference>
<evidence type="ECO:0000256" key="4">
    <source>
        <dbReference type="PROSITE-ProRule" id="PRU00175"/>
    </source>
</evidence>
<dbReference type="Pfam" id="PF13639">
    <property type="entry name" value="zf-RING_2"/>
    <property type="match status" value="1"/>
</dbReference>
<evidence type="ECO:0000313" key="9">
    <source>
        <dbReference type="Proteomes" id="UP001141552"/>
    </source>
</evidence>
<evidence type="ECO:0000313" key="8">
    <source>
        <dbReference type="EMBL" id="KAJ4840962.1"/>
    </source>
</evidence>
<gene>
    <name evidence="8" type="ORF">Tsubulata_018156</name>
</gene>
<comment type="caution">
    <text evidence="8">The sequence shown here is derived from an EMBL/GenBank/DDBJ whole genome shotgun (WGS) entry which is preliminary data.</text>
</comment>
<evidence type="ECO:0000256" key="6">
    <source>
        <dbReference type="SAM" id="SignalP"/>
    </source>
</evidence>
<evidence type="ECO:0000259" key="7">
    <source>
        <dbReference type="PROSITE" id="PS50089"/>
    </source>
</evidence>
<feature type="region of interest" description="Disordered" evidence="5">
    <location>
        <begin position="34"/>
        <end position="66"/>
    </location>
</feature>
<dbReference type="GO" id="GO:0008270">
    <property type="term" value="F:zinc ion binding"/>
    <property type="evidence" value="ECO:0007669"/>
    <property type="project" value="UniProtKB-KW"/>
</dbReference>
<sequence>MKNFAKMTLLLSLMVLLFCCLKWAWLSLFPSSPSPEDEPSISSDQEHSTQESDAQQQQQQQQQEKEKEEEDLCAVCLCGFGCEGEETTTTTTTLRCNHYFHKVCIDKWFAKRETCPLCRDRTSSVSSSWSWLDDDDEISVDLIIVSLLRSLSSDDRSRSISDFIGNAT</sequence>
<dbReference type="AlphaFoldDB" id="A0A9Q0JH63"/>
<dbReference type="PANTHER" id="PTHR45969:SF92">
    <property type="entry name" value="GENOME ASSEMBLY, CHROMOSOME: A08"/>
    <property type="match status" value="1"/>
</dbReference>
<organism evidence="8 9">
    <name type="scientific">Turnera subulata</name>
    <dbReference type="NCBI Taxonomy" id="218843"/>
    <lineage>
        <taxon>Eukaryota</taxon>
        <taxon>Viridiplantae</taxon>
        <taxon>Streptophyta</taxon>
        <taxon>Embryophyta</taxon>
        <taxon>Tracheophyta</taxon>
        <taxon>Spermatophyta</taxon>
        <taxon>Magnoliopsida</taxon>
        <taxon>eudicotyledons</taxon>
        <taxon>Gunneridae</taxon>
        <taxon>Pentapetalae</taxon>
        <taxon>rosids</taxon>
        <taxon>fabids</taxon>
        <taxon>Malpighiales</taxon>
        <taxon>Passifloraceae</taxon>
        <taxon>Turnera</taxon>
    </lineage>
</organism>
<evidence type="ECO:0000256" key="5">
    <source>
        <dbReference type="SAM" id="MobiDB-lite"/>
    </source>
</evidence>
<feature type="signal peptide" evidence="6">
    <location>
        <begin position="1"/>
        <end position="24"/>
    </location>
</feature>
<dbReference type="InterPro" id="IPR013083">
    <property type="entry name" value="Znf_RING/FYVE/PHD"/>
</dbReference>
<dbReference type="SMART" id="SM00184">
    <property type="entry name" value="RING"/>
    <property type="match status" value="1"/>
</dbReference>
<feature type="chain" id="PRO_5040182163" description="RING-type domain-containing protein" evidence="6">
    <location>
        <begin position="25"/>
        <end position="168"/>
    </location>
</feature>
<dbReference type="SUPFAM" id="SSF57850">
    <property type="entry name" value="RING/U-box"/>
    <property type="match status" value="1"/>
</dbReference>
<reference evidence="8" key="1">
    <citation type="submission" date="2022-02" db="EMBL/GenBank/DDBJ databases">
        <authorList>
            <person name="Henning P.M."/>
            <person name="McCubbin A.G."/>
            <person name="Shore J.S."/>
        </authorList>
    </citation>
    <scope>NUCLEOTIDE SEQUENCE</scope>
    <source>
        <strain evidence="8">F60SS</strain>
        <tissue evidence="8">Leaves</tissue>
    </source>
</reference>
<proteinExistence type="predicted"/>
<keyword evidence="3" id="KW-0862">Zinc</keyword>
<dbReference type="PANTHER" id="PTHR45969">
    <property type="entry name" value="RING ZINC FINGER PROTEIN-RELATED"/>
    <property type="match status" value="1"/>
</dbReference>
<evidence type="ECO:0000256" key="3">
    <source>
        <dbReference type="ARBA" id="ARBA00022833"/>
    </source>
</evidence>
<feature type="domain" description="RING-type" evidence="7">
    <location>
        <begin position="73"/>
        <end position="119"/>
    </location>
</feature>
<keyword evidence="6" id="KW-0732">Signal</keyword>
<accession>A0A9Q0JH63</accession>
<dbReference type="InterPro" id="IPR001841">
    <property type="entry name" value="Znf_RING"/>
</dbReference>
<keyword evidence="1" id="KW-0479">Metal-binding</keyword>
<protein>
    <recommendedName>
        <fullName evidence="7">RING-type domain-containing protein</fullName>
    </recommendedName>
</protein>
<dbReference type="PROSITE" id="PS50089">
    <property type="entry name" value="ZF_RING_2"/>
    <property type="match status" value="1"/>
</dbReference>